<sequence length="330" mass="36494">MTAKWFTDFFYSQLLVTLPYPKTSFSGQIVIVTGSNTGLGLEAARHFVRLNASKVILAVRTLSKGEAAKANILATLPNAYPKIIEIWPLDLSSFESVKQFANKVNGLERLDVVVENAGMATGHWKEVEGNEIMITTNVISTGLLALLVLPKLRESASKYNMVPRLSIVSSELHFMCKFEERKEEDIFAALNRKEGAKIGERYAVSKLLEVFFVRELAKKINESKKPKVIVNCMTPGACKSDFDRESTGLKAVVMGVLKFLIARTTEAGSRTLLAGATAGEESHGQYMTNCVVDKPSPLVLSEEGAVLQKKLWDQLLKKLEVIQPDIEKNI</sequence>
<dbReference type="Pfam" id="PF00106">
    <property type="entry name" value="adh_short"/>
    <property type="match status" value="1"/>
</dbReference>
<proteinExistence type="predicted"/>
<protein>
    <submittedName>
        <fullName evidence="2">Related to light induced alcohol dehydrogenase Bli-4</fullName>
    </submittedName>
</protein>
<reference evidence="2 3" key="1">
    <citation type="submission" date="2016-03" db="EMBL/GenBank/DDBJ databases">
        <authorList>
            <person name="Ploux O."/>
        </authorList>
    </citation>
    <scope>NUCLEOTIDE SEQUENCE [LARGE SCALE GENOMIC DNA]</scope>
    <source>
        <strain evidence="2 3">UAMH 11012</strain>
    </source>
</reference>
<dbReference type="Proteomes" id="UP000184330">
    <property type="component" value="Unassembled WGS sequence"/>
</dbReference>
<evidence type="ECO:0000256" key="1">
    <source>
        <dbReference type="ARBA" id="ARBA00023002"/>
    </source>
</evidence>
<evidence type="ECO:0000313" key="2">
    <source>
        <dbReference type="EMBL" id="CZR63677.1"/>
    </source>
</evidence>
<dbReference type="OrthoDB" id="542013at2759"/>
<name>A0A1L7XFG1_9HELO</name>
<dbReference type="EMBL" id="FJOG01000024">
    <property type="protein sequence ID" value="CZR63677.1"/>
    <property type="molecule type" value="Genomic_DNA"/>
</dbReference>
<dbReference type="InterPro" id="IPR036291">
    <property type="entry name" value="NAD(P)-bd_dom_sf"/>
</dbReference>
<evidence type="ECO:0000313" key="3">
    <source>
        <dbReference type="Proteomes" id="UP000184330"/>
    </source>
</evidence>
<organism evidence="2 3">
    <name type="scientific">Phialocephala subalpina</name>
    <dbReference type="NCBI Taxonomy" id="576137"/>
    <lineage>
        <taxon>Eukaryota</taxon>
        <taxon>Fungi</taxon>
        <taxon>Dikarya</taxon>
        <taxon>Ascomycota</taxon>
        <taxon>Pezizomycotina</taxon>
        <taxon>Leotiomycetes</taxon>
        <taxon>Helotiales</taxon>
        <taxon>Mollisiaceae</taxon>
        <taxon>Phialocephala</taxon>
        <taxon>Phialocephala fortinii species complex</taxon>
    </lineage>
</organism>
<keyword evidence="3" id="KW-1185">Reference proteome</keyword>
<dbReference type="SUPFAM" id="SSF51735">
    <property type="entry name" value="NAD(P)-binding Rossmann-fold domains"/>
    <property type="match status" value="1"/>
</dbReference>
<dbReference type="GO" id="GO:0016491">
    <property type="term" value="F:oxidoreductase activity"/>
    <property type="evidence" value="ECO:0007669"/>
    <property type="project" value="UniProtKB-KW"/>
</dbReference>
<dbReference type="PRINTS" id="PR00081">
    <property type="entry name" value="GDHRDH"/>
</dbReference>
<dbReference type="InterPro" id="IPR002347">
    <property type="entry name" value="SDR_fam"/>
</dbReference>
<keyword evidence="1" id="KW-0560">Oxidoreductase</keyword>
<dbReference type="Gene3D" id="3.40.50.720">
    <property type="entry name" value="NAD(P)-binding Rossmann-like Domain"/>
    <property type="match status" value="1"/>
</dbReference>
<accession>A0A1L7XFG1</accession>
<dbReference type="AlphaFoldDB" id="A0A1L7XFG1"/>
<gene>
    <name evidence="2" type="ORF">PAC_13574</name>
</gene>
<dbReference type="STRING" id="576137.A0A1L7XFG1"/>
<dbReference type="PANTHER" id="PTHR43157">
    <property type="entry name" value="PHOSPHATIDYLINOSITOL-GLYCAN BIOSYNTHESIS CLASS F PROTEIN-RELATED"/>
    <property type="match status" value="1"/>
</dbReference>
<dbReference type="PANTHER" id="PTHR43157:SF31">
    <property type="entry name" value="PHOSPHATIDYLINOSITOL-GLYCAN BIOSYNTHESIS CLASS F PROTEIN"/>
    <property type="match status" value="1"/>
</dbReference>